<evidence type="ECO:0000313" key="1">
    <source>
        <dbReference type="EMBL" id="MFC6238837.1"/>
    </source>
</evidence>
<proteinExistence type="predicted"/>
<dbReference type="EMBL" id="JBHSTI010000008">
    <property type="protein sequence ID" value="MFC6238837.1"/>
    <property type="molecule type" value="Genomic_DNA"/>
</dbReference>
<dbReference type="Proteomes" id="UP001596138">
    <property type="component" value="Unassembled WGS sequence"/>
</dbReference>
<comment type="caution">
    <text evidence="1">The sequence shown here is derived from an EMBL/GenBank/DDBJ whole genome shotgun (WGS) entry which is preliminary data.</text>
</comment>
<reference evidence="2" key="1">
    <citation type="journal article" date="2019" name="Int. J. Syst. Evol. Microbiol.">
        <title>The Global Catalogue of Microorganisms (GCM) 10K type strain sequencing project: providing services to taxonomists for standard genome sequencing and annotation.</title>
        <authorList>
            <consortium name="The Broad Institute Genomics Platform"/>
            <consortium name="The Broad Institute Genome Sequencing Center for Infectious Disease"/>
            <person name="Wu L."/>
            <person name="Ma J."/>
        </authorList>
    </citation>
    <scope>NUCLEOTIDE SEQUENCE [LARGE SCALE GENOMIC DNA]</scope>
    <source>
        <strain evidence="2">CGMCC 4.7317</strain>
    </source>
</reference>
<evidence type="ECO:0000313" key="2">
    <source>
        <dbReference type="Proteomes" id="UP001596138"/>
    </source>
</evidence>
<evidence type="ECO:0008006" key="3">
    <source>
        <dbReference type="Google" id="ProtNLM"/>
    </source>
</evidence>
<name>A0ABW1T4P0_9ACTN</name>
<accession>A0ABW1T4P0</accession>
<dbReference type="RefSeq" id="WP_386768289.1">
    <property type="nucleotide sequence ID" value="NZ_JBHSTI010000008.1"/>
</dbReference>
<organism evidence="1 2">
    <name type="scientific">Longivirga aurantiaca</name>
    <dbReference type="NCBI Taxonomy" id="1837743"/>
    <lineage>
        <taxon>Bacteria</taxon>
        <taxon>Bacillati</taxon>
        <taxon>Actinomycetota</taxon>
        <taxon>Actinomycetes</taxon>
        <taxon>Sporichthyales</taxon>
        <taxon>Sporichthyaceae</taxon>
        <taxon>Longivirga</taxon>
    </lineage>
</organism>
<keyword evidence="2" id="KW-1185">Reference proteome</keyword>
<sequence length="73" mass="7912">MGDTDWTWRYESAAGDLVSLTPADTVDGFPSQADAETWIGEEWARLLEAGVDAVTLLEGDRVVYGPMSLHPAT</sequence>
<protein>
    <recommendedName>
        <fullName evidence="3">DUF2188 domain-containing protein</fullName>
    </recommendedName>
</protein>
<gene>
    <name evidence="1" type="ORF">ACFQGU_13190</name>
</gene>